<proteinExistence type="predicted"/>
<dbReference type="HOGENOM" id="CLU_966684_0_0_1"/>
<reference evidence="2" key="2">
    <citation type="submission" date="2015-01" db="EMBL/GenBank/DDBJ databases">
        <title>Evolutionary Origins and Diversification of the Mycorrhizal Mutualists.</title>
        <authorList>
            <consortium name="DOE Joint Genome Institute"/>
            <consortium name="Mycorrhizal Genomics Consortium"/>
            <person name="Kohler A."/>
            <person name="Kuo A."/>
            <person name="Nagy L.G."/>
            <person name="Floudas D."/>
            <person name="Copeland A."/>
            <person name="Barry K.W."/>
            <person name="Cichocki N."/>
            <person name="Veneault-Fourrey C."/>
            <person name="LaButti K."/>
            <person name="Lindquist E.A."/>
            <person name="Lipzen A."/>
            <person name="Lundell T."/>
            <person name="Morin E."/>
            <person name="Murat C."/>
            <person name="Riley R."/>
            <person name="Ohm R."/>
            <person name="Sun H."/>
            <person name="Tunlid A."/>
            <person name="Henrissat B."/>
            <person name="Grigoriev I.V."/>
            <person name="Hibbett D.S."/>
            <person name="Martin F."/>
        </authorList>
    </citation>
    <scope>NUCLEOTIDE SEQUENCE [LARGE SCALE GENOMIC DNA]</scope>
    <source>
        <strain evidence="2">Zn</strain>
    </source>
</reference>
<dbReference type="OrthoDB" id="3513645at2759"/>
<dbReference type="AlphaFoldDB" id="A0A0C3H9V9"/>
<evidence type="ECO:0000313" key="2">
    <source>
        <dbReference type="Proteomes" id="UP000054321"/>
    </source>
</evidence>
<evidence type="ECO:0000313" key="1">
    <source>
        <dbReference type="EMBL" id="KIM99111.1"/>
    </source>
</evidence>
<name>A0A0C3H9V9_OIDMZ</name>
<keyword evidence="2" id="KW-1185">Reference proteome</keyword>
<gene>
    <name evidence="1" type="ORF">OIDMADRAFT_181557</name>
</gene>
<dbReference type="InParanoid" id="A0A0C3H9V9"/>
<accession>A0A0C3H9V9</accession>
<dbReference type="EMBL" id="KN832879">
    <property type="protein sequence ID" value="KIM99111.1"/>
    <property type="molecule type" value="Genomic_DNA"/>
</dbReference>
<sequence>MVSKSQEPTFFLLKRRLPASETEDILGRIVRQFEDPLFAYTPESPAKSLTPEIFNQFVASPQHDDSAQLRTKASQNEKLWAKLKGLFSLSSEFAEGGSTLVTSPRITTRRLKQEITYFNALKSVPDVRREILEMCSVGGKVYLIVGTVSVQRATFKSTGFQRSKNKAAVSLPVSVVASAAAASGGVILPISGVDPELGTGHSTSSSWSTQFTTTATGADGEEILCREEVFAVACREITREWHGLGSDVKMRLKRPQYTGGQHFGERDESDQEDEEVDEDAELAAAETLRLADSGFNAMNFGADLVVVELKTGCIACM</sequence>
<reference evidence="1 2" key="1">
    <citation type="submission" date="2014-04" db="EMBL/GenBank/DDBJ databases">
        <authorList>
            <consortium name="DOE Joint Genome Institute"/>
            <person name="Kuo A."/>
            <person name="Martino E."/>
            <person name="Perotto S."/>
            <person name="Kohler A."/>
            <person name="Nagy L.G."/>
            <person name="Floudas D."/>
            <person name="Copeland A."/>
            <person name="Barry K.W."/>
            <person name="Cichocki N."/>
            <person name="Veneault-Fourrey C."/>
            <person name="LaButti K."/>
            <person name="Lindquist E.A."/>
            <person name="Lipzen A."/>
            <person name="Lundell T."/>
            <person name="Morin E."/>
            <person name="Murat C."/>
            <person name="Sun H."/>
            <person name="Tunlid A."/>
            <person name="Henrissat B."/>
            <person name="Grigoriev I.V."/>
            <person name="Hibbett D.S."/>
            <person name="Martin F."/>
            <person name="Nordberg H.P."/>
            <person name="Cantor M.N."/>
            <person name="Hua S.X."/>
        </authorList>
    </citation>
    <scope>NUCLEOTIDE SEQUENCE [LARGE SCALE GENOMIC DNA]</scope>
    <source>
        <strain evidence="1 2">Zn</strain>
    </source>
</reference>
<protein>
    <submittedName>
        <fullName evidence="1">Uncharacterized protein</fullName>
    </submittedName>
</protein>
<organism evidence="1 2">
    <name type="scientific">Oidiodendron maius (strain Zn)</name>
    <dbReference type="NCBI Taxonomy" id="913774"/>
    <lineage>
        <taxon>Eukaryota</taxon>
        <taxon>Fungi</taxon>
        <taxon>Dikarya</taxon>
        <taxon>Ascomycota</taxon>
        <taxon>Pezizomycotina</taxon>
        <taxon>Leotiomycetes</taxon>
        <taxon>Leotiomycetes incertae sedis</taxon>
        <taxon>Myxotrichaceae</taxon>
        <taxon>Oidiodendron</taxon>
    </lineage>
</organism>
<dbReference type="Proteomes" id="UP000054321">
    <property type="component" value="Unassembled WGS sequence"/>
</dbReference>